<dbReference type="GO" id="GO:0019901">
    <property type="term" value="F:protein kinase binding"/>
    <property type="evidence" value="ECO:0007669"/>
    <property type="project" value="TreeGrafter"/>
</dbReference>
<dbReference type="Proteomes" id="UP000011014">
    <property type="component" value="Unassembled WGS sequence"/>
</dbReference>
<dbReference type="FunCoup" id="E4WQ40">
    <property type="interactions" value="300"/>
</dbReference>
<feature type="compositionally biased region" description="Basic and acidic residues" evidence="2">
    <location>
        <begin position="107"/>
        <end position="147"/>
    </location>
</feature>
<dbReference type="InterPro" id="IPR009548">
    <property type="entry name" value="Prkrip1"/>
</dbReference>
<sequence length="229" mass="25982">MKDIFDKPGKKGLPCNPGFVIRNEWKKSDKAADKSENLVKIKNFNDIQRTKLDKLFDNVDKPVSIPVKKEWKLRDPDATQNEYVRNVMGSSAGAGSGDFHIYRGIRRRENQREGYRRAMQKAEDDKNEFNEWMEKTRTAEADATQKKAEKRKKKKLAKQRAREAEKKKAKKSDKPASKENEEAASEDSDEEETAASGEPPSKSAKPSVEIDAAPVKFVPKTVETPDNAQ</sequence>
<dbReference type="OrthoDB" id="10067079at2759"/>
<dbReference type="GO" id="GO:0005730">
    <property type="term" value="C:nucleolus"/>
    <property type="evidence" value="ECO:0007669"/>
    <property type="project" value="TreeGrafter"/>
</dbReference>
<proteinExistence type="inferred from homology"/>
<comment type="similarity">
    <text evidence="1">Belongs to the PRKRIP1 family.</text>
</comment>
<dbReference type="EMBL" id="FN654951">
    <property type="protein sequence ID" value="CBY37338.1"/>
    <property type="molecule type" value="Genomic_DNA"/>
</dbReference>
<feature type="compositionally biased region" description="Basic residues" evidence="2">
    <location>
        <begin position="148"/>
        <end position="159"/>
    </location>
</feature>
<evidence type="ECO:0000313" key="3">
    <source>
        <dbReference type="EMBL" id="CBY20833.1"/>
    </source>
</evidence>
<feature type="compositionally biased region" description="Acidic residues" evidence="2">
    <location>
        <begin position="182"/>
        <end position="193"/>
    </location>
</feature>
<dbReference type="PANTHER" id="PTHR13507">
    <property type="entry name" value="PRKR-INTERACTING PROTEIN 1"/>
    <property type="match status" value="1"/>
</dbReference>
<dbReference type="AlphaFoldDB" id="E4WQ40"/>
<dbReference type="Pfam" id="PF06658">
    <property type="entry name" value="DUF1168"/>
    <property type="match status" value="1"/>
</dbReference>
<gene>
    <name evidence="3" type="ORF">GSOID_T00000839001</name>
    <name evidence="4" type="ORF">GSOID_T00030439001</name>
</gene>
<accession>E4WQ40</accession>
<reference evidence="3" key="1">
    <citation type="journal article" date="2010" name="Science">
        <title>Plasticity of animal genome architecture unmasked by rapid evolution of a pelagic tunicate.</title>
        <authorList>
            <person name="Denoeud F."/>
            <person name="Henriet S."/>
            <person name="Mungpakdee S."/>
            <person name="Aury J.M."/>
            <person name="Da Silva C."/>
            <person name="Brinkmann H."/>
            <person name="Mikhaleva J."/>
            <person name="Olsen L.C."/>
            <person name="Jubin C."/>
            <person name="Canestro C."/>
            <person name="Bouquet J.M."/>
            <person name="Danks G."/>
            <person name="Poulain J."/>
            <person name="Campsteijn C."/>
            <person name="Adamski M."/>
            <person name="Cross I."/>
            <person name="Yadetie F."/>
            <person name="Muffato M."/>
            <person name="Louis A."/>
            <person name="Butcher S."/>
            <person name="Tsagkogeorga G."/>
            <person name="Konrad A."/>
            <person name="Singh S."/>
            <person name="Jensen M.F."/>
            <person name="Cong E.H."/>
            <person name="Eikeseth-Otteraa H."/>
            <person name="Noel B."/>
            <person name="Anthouard V."/>
            <person name="Porcel B.M."/>
            <person name="Kachouri-Lafond R."/>
            <person name="Nishino A."/>
            <person name="Ugolini M."/>
            <person name="Chourrout P."/>
            <person name="Nishida H."/>
            <person name="Aasland R."/>
            <person name="Huzurbazar S."/>
            <person name="Westhof E."/>
            <person name="Delsuc F."/>
            <person name="Lehrach H."/>
            <person name="Reinhardt R."/>
            <person name="Weissenbach J."/>
            <person name="Roy S.W."/>
            <person name="Artiguenave F."/>
            <person name="Postlethwait J.H."/>
            <person name="Manak J.R."/>
            <person name="Thompson E.M."/>
            <person name="Jaillon O."/>
            <person name="Du Pasquier L."/>
            <person name="Boudinot P."/>
            <person name="Liberles D.A."/>
            <person name="Volff J.N."/>
            <person name="Philippe H."/>
            <person name="Lenhard B."/>
            <person name="Roest Crollius H."/>
            <person name="Wincker P."/>
            <person name="Chourrout D."/>
        </authorList>
    </citation>
    <scope>NUCLEOTIDE SEQUENCE [LARGE SCALE GENOMIC DNA]</scope>
</reference>
<feature type="compositionally biased region" description="Basic and acidic residues" evidence="2">
    <location>
        <begin position="160"/>
        <end position="181"/>
    </location>
</feature>
<name>E4WQ40_OIKDI</name>
<dbReference type="GO" id="GO:0004860">
    <property type="term" value="F:protein kinase inhibitor activity"/>
    <property type="evidence" value="ECO:0007669"/>
    <property type="project" value="TreeGrafter"/>
</dbReference>
<dbReference type="PANTHER" id="PTHR13507:SF0">
    <property type="entry name" value="PRKR-INTERACTING PROTEIN 1"/>
    <property type="match status" value="1"/>
</dbReference>
<evidence type="ECO:0000256" key="1">
    <source>
        <dbReference type="ARBA" id="ARBA00010717"/>
    </source>
</evidence>
<dbReference type="InParanoid" id="E4WQ40"/>
<feature type="region of interest" description="Disordered" evidence="2">
    <location>
        <begin position="86"/>
        <end position="229"/>
    </location>
</feature>
<keyword evidence="5" id="KW-1185">Reference proteome</keyword>
<dbReference type="GO" id="GO:0003725">
    <property type="term" value="F:double-stranded RNA binding"/>
    <property type="evidence" value="ECO:0007669"/>
    <property type="project" value="InterPro"/>
</dbReference>
<dbReference type="EMBL" id="FN653015">
    <property type="protein sequence ID" value="CBY20833.1"/>
    <property type="molecule type" value="Genomic_DNA"/>
</dbReference>
<organism evidence="3">
    <name type="scientific">Oikopleura dioica</name>
    <name type="common">Tunicate</name>
    <dbReference type="NCBI Taxonomy" id="34765"/>
    <lineage>
        <taxon>Eukaryota</taxon>
        <taxon>Metazoa</taxon>
        <taxon>Chordata</taxon>
        <taxon>Tunicata</taxon>
        <taxon>Appendicularia</taxon>
        <taxon>Copelata</taxon>
        <taxon>Oikopleuridae</taxon>
        <taxon>Oikopleura</taxon>
    </lineage>
</organism>
<evidence type="ECO:0000313" key="4">
    <source>
        <dbReference type="EMBL" id="CBY37338.1"/>
    </source>
</evidence>
<evidence type="ECO:0000313" key="5">
    <source>
        <dbReference type="Proteomes" id="UP000001307"/>
    </source>
</evidence>
<protein>
    <submittedName>
        <fullName evidence="3">Uncharacterized protein</fullName>
    </submittedName>
</protein>
<dbReference type="Proteomes" id="UP000001307">
    <property type="component" value="Unassembled WGS sequence"/>
</dbReference>
<evidence type="ECO:0000256" key="2">
    <source>
        <dbReference type="SAM" id="MobiDB-lite"/>
    </source>
</evidence>